<accession>A0ABU5HBI9</accession>
<dbReference type="EMBL" id="JAXIVS010000012">
    <property type="protein sequence ID" value="MDY7230826.1"/>
    <property type="molecule type" value="Genomic_DNA"/>
</dbReference>
<gene>
    <name evidence="1" type="ORF">SYV04_30810</name>
</gene>
<protein>
    <recommendedName>
        <fullName evidence="3">Lipoprotein</fullName>
    </recommendedName>
</protein>
<proteinExistence type="predicted"/>
<evidence type="ECO:0000313" key="1">
    <source>
        <dbReference type="EMBL" id="MDY7230826.1"/>
    </source>
</evidence>
<keyword evidence="2" id="KW-1185">Reference proteome</keyword>
<comment type="caution">
    <text evidence="1">The sequence shown here is derived from an EMBL/GenBank/DDBJ whole genome shotgun (WGS) entry which is preliminary data.</text>
</comment>
<evidence type="ECO:0008006" key="3">
    <source>
        <dbReference type="Google" id="ProtNLM"/>
    </source>
</evidence>
<dbReference type="RefSeq" id="WP_321549539.1">
    <property type="nucleotide sequence ID" value="NZ_JAXIVS010000012.1"/>
</dbReference>
<dbReference type="Proteomes" id="UP001291309">
    <property type="component" value="Unassembled WGS sequence"/>
</dbReference>
<organism evidence="1 2">
    <name type="scientific">Hyalangium rubrum</name>
    <dbReference type="NCBI Taxonomy" id="3103134"/>
    <lineage>
        <taxon>Bacteria</taxon>
        <taxon>Pseudomonadati</taxon>
        <taxon>Myxococcota</taxon>
        <taxon>Myxococcia</taxon>
        <taxon>Myxococcales</taxon>
        <taxon>Cystobacterineae</taxon>
        <taxon>Archangiaceae</taxon>
        <taxon>Hyalangium</taxon>
    </lineage>
</organism>
<evidence type="ECO:0000313" key="2">
    <source>
        <dbReference type="Proteomes" id="UP001291309"/>
    </source>
</evidence>
<reference evidence="1 2" key="1">
    <citation type="submission" date="2023-12" db="EMBL/GenBank/DDBJ databases">
        <title>the genome sequence of Hyalangium sp. s54d21.</title>
        <authorList>
            <person name="Zhang X."/>
        </authorList>
    </citation>
    <scope>NUCLEOTIDE SEQUENCE [LARGE SCALE GENOMIC DNA]</scope>
    <source>
        <strain evidence="2">s54d21</strain>
    </source>
</reference>
<sequence length="810" mass="86387">MFGLQIHRIILRVAVVIAMGWGIGCQGEGEPFAEAALPSAAISGAEQVPFDVEAIIRQVRAASRPEQDEMIIDGRRTPADSQVRTHPVLAFNGKDYLLVWRSGRGGLFDLYATRVSISGVVLDPNGIAVTTGPGEAATPHVASNGRDFFVVWNDNRGGKWNIHGTPVSAAGEVAFPGGRPIASESTFQLSPKVASNGVDYLVVWQGTGPDGYTHIYGRRMSGTTGLPMEDASITLRAGEYLQERSPSLASNGTIYLVAWEDERDGYPRAYATRVSNDGEVLDGESFPVSIPSSQNIPVVTSNGEDFFIAWLDWRNAGSRDLYGARVSGKGEVFDHTGIAIATHPTRTESYAAVTSRGSDYYVTWTEWDTANSTRQIFGRQVSTSGVVAKTHGVFSDSGGNCQNSSVAVGEAGFFLAWECISGAVTELRSAWVSLAGTITPGEGFPVNSTALHQTEAAVASNGSNYLVVWTETGAEGIQIYGTRVALQGGVLDPAGLLIAQGPRERQSPMVASNGKDYLVAWMDFRDINWDIHGARVLGAGDSASAVLDSKGLLISGHSDFQDSPSVASNGTDYLVTWRQDPDAQGNVHGARVSSGGEVLDPSGIPISSSLVEHYGPRAASNGTDYFVVWAENHAATSWDIVGARVTNEGSVLEPTGLSVSRETQEQYAPAVASNGKDYFVTWSDSRLGNADVYGARVSSGGEVLDASGLALCTDATNQYVPAVTFDGTSYVTAWADHRDDTVWDIYATQVTPSGRVITPEGFLVTRNVRTSEEGLSLASAGARQSLVVHSRYDTEPEQGSRRIRGKLLSF</sequence>
<name>A0ABU5HBI9_9BACT</name>